<dbReference type="AlphaFoldDB" id="A0A830GX93"/>
<accession>A0A830GX93</accession>
<dbReference type="PANTHER" id="PTHR33514:SF13">
    <property type="entry name" value="PROTEIN ABCI12, CHLOROPLASTIC"/>
    <property type="match status" value="1"/>
</dbReference>
<dbReference type="InterPro" id="IPR003339">
    <property type="entry name" value="ABC/ECF_trnsptr_transmembrane"/>
</dbReference>
<dbReference type="Pfam" id="PF02361">
    <property type="entry name" value="CbiQ"/>
    <property type="match status" value="1"/>
</dbReference>
<comment type="subcellular location">
    <subcellularLocation>
        <location evidence="1">Membrane</location>
        <topology evidence="1">Multi-pass membrane protein</topology>
    </subcellularLocation>
</comment>
<keyword evidence="2 5" id="KW-0812">Transmembrane</keyword>
<evidence type="ECO:0000256" key="3">
    <source>
        <dbReference type="ARBA" id="ARBA00022989"/>
    </source>
</evidence>
<feature type="transmembrane region" description="Helical" evidence="5">
    <location>
        <begin position="60"/>
        <end position="92"/>
    </location>
</feature>
<keyword evidence="4 5" id="KW-0472">Membrane</keyword>
<dbReference type="EMBL" id="BMNL01000003">
    <property type="protein sequence ID" value="GGP21540.1"/>
    <property type="molecule type" value="Genomic_DNA"/>
</dbReference>
<organism evidence="6 7">
    <name type="scientific">Thermocladium modestius</name>
    <dbReference type="NCBI Taxonomy" id="62609"/>
    <lineage>
        <taxon>Archaea</taxon>
        <taxon>Thermoproteota</taxon>
        <taxon>Thermoprotei</taxon>
        <taxon>Thermoproteales</taxon>
        <taxon>Thermoproteaceae</taxon>
        <taxon>Thermocladium</taxon>
    </lineage>
</organism>
<reference evidence="6" key="1">
    <citation type="journal article" date="2014" name="Int. J. Syst. Evol. Microbiol.">
        <title>Complete genome sequence of Corynebacterium casei LMG S-19264T (=DSM 44701T), isolated from a smear-ripened cheese.</title>
        <authorList>
            <consortium name="US DOE Joint Genome Institute (JGI-PGF)"/>
            <person name="Walter F."/>
            <person name="Albersmeier A."/>
            <person name="Kalinowski J."/>
            <person name="Ruckert C."/>
        </authorList>
    </citation>
    <scope>NUCLEOTIDE SEQUENCE</scope>
    <source>
        <strain evidence="6">JCM 10088</strain>
    </source>
</reference>
<evidence type="ECO:0000313" key="7">
    <source>
        <dbReference type="Proteomes" id="UP000610960"/>
    </source>
</evidence>
<evidence type="ECO:0000256" key="5">
    <source>
        <dbReference type="SAM" id="Phobius"/>
    </source>
</evidence>
<evidence type="ECO:0000313" key="6">
    <source>
        <dbReference type="EMBL" id="GGP21540.1"/>
    </source>
</evidence>
<feature type="transmembrane region" description="Helical" evidence="5">
    <location>
        <begin position="317"/>
        <end position="336"/>
    </location>
</feature>
<evidence type="ECO:0000256" key="1">
    <source>
        <dbReference type="ARBA" id="ARBA00004141"/>
    </source>
</evidence>
<reference evidence="6" key="2">
    <citation type="submission" date="2020-09" db="EMBL/GenBank/DDBJ databases">
        <authorList>
            <person name="Sun Q."/>
            <person name="Ohkuma M."/>
        </authorList>
    </citation>
    <scope>NUCLEOTIDE SEQUENCE</scope>
    <source>
        <strain evidence="6">JCM 10088</strain>
    </source>
</reference>
<sequence>MGLLYNPIINWLIALVLLFYGPVLIIVLIYKVLGFTGYMSLFRYVGGNSFIYRLDPRTKILLAIILTIVAAMTIWWVSAIFLAGVLFLYAFLKDPAAKMRVAGPLILSTFIGTAWSESLFAPFNYLYSIFGHHVTFIYLLPSVLSSLGVTQGNSSASVLLVGKAASPVGLTWEGLIYGLQISFRATASIASGLLLIFSASPSDILRSLEKSKLPIELGFTLLLAASSIPKVLESSMIVINALKARGVDVVPRGSRNPIVLLRRLGSSFKVVVLSLTAIIILTLKNAREIAIAADLRGFRANRQRTYYHELRLTRMDVLTIVILLLIFALGIYLSGLPGMGAVPYNP</sequence>
<dbReference type="PANTHER" id="PTHR33514">
    <property type="entry name" value="PROTEIN ABCI12, CHLOROPLASTIC"/>
    <property type="match status" value="1"/>
</dbReference>
<evidence type="ECO:0000256" key="2">
    <source>
        <dbReference type="ARBA" id="ARBA00022692"/>
    </source>
</evidence>
<dbReference type="CDD" id="cd16914">
    <property type="entry name" value="EcfT"/>
    <property type="match status" value="1"/>
</dbReference>
<gene>
    <name evidence="6" type="ORF">GCM10007981_13770</name>
</gene>
<dbReference type="GO" id="GO:0005886">
    <property type="term" value="C:plasma membrane"/>
    <property type="evidence" value="ECO:0007669"/>
    <property type="project" value="TreeGrafter"/>
</dbReference>
<keyword evidence="7" id="KW-1185">Reference proteome</keyword>
<name>A0A830GX93_9CREN</name>
<protein>
    <submittedName>
        <fullName evidence="6">Energy-coupling factor transporter transmembrane protein EcfT</fullName>
    </submittedName>
</protein>
<proteinExistence type="predicted"/>
<comment type="caution">
    <text evidence="6">The sequence shown here is derived from an EMBL/GenBank/DDBJ whole genome shotgun (WGS) entry which is preliminary data.</text>
</comment>
<feature type="transmembrane region" description="Helical" evidence="5">
    <location>
        <begin position="12"/>
        <end position="33"/>
    </location>
</feature>
<keyword evidence="3 5" id="KW-1133">Transmembrane helix</keyword>
<evidence type="ECO:0000256" key="4">
    <source>
        <dbReference type="ARBA" id="ARBA00023136"/>
    </source>
</evidence>
<dbReference type="Proteomes" id="UP000610960">
    <property type="component" value="Unassembled WGS sequence"/>
</dbReference>